<feature type="domain" description="Tyrosine specific protein phosphatases" evidence="4">
    <location>
        <begin position="72"/>
        <end position="139"/>
    </location>
</feature>
<organism evidence="5 6">
    <name type="scientific">Piscinibacter koreensis</name>
    <dbReference type="NCBI Taxonomy" id="2742824"/>
    <lineage>
        <taxon>Bacteria</taxon>
        <taxon>Pseudomonadati</taxon>
        <taxon>Pseudomonadota</taxon>
        <taxon>Betaproteobacteria</taxon>
        <taxon>Burkholderiales</taxon>
        <taxon>Sphaerotilaceae</taxon>
        <taxon>Piscinibacter</taxon>
    </lineage>
</organism>
<name>A0A7Y6NLT2_9BURK</name>
<evidence type="ECO:0000256" key="2">
    <source>
        <dbReference type="ARBA" id="ARBA00022912"/>
    </source>
</evidence>
<dbReference type="Pfam" id="PF00782">
    <property type="entry name" value="DSPc"/>
    <property type="match status" value="1"/>
</dbReference>
<keyword evidence="6" id="KW-1185">Reference proteome</keyword>
<dbReference type="InterPro" id="IPR000340">
    <property type="entry name" value="Dual-sp_phosphatase_cat-dom"/>
</dbReference>
<dbReference type="CDD" id="cd14498">
    <property type="entry name" value="DSP"/>
    <property type="match status" value="1"/>
</dbReference>
<dbReference type="PROSITE" id="PS50056">
    <property type="entry name" value="TYR_PHOSPHATASE_2"/>
    <property type="match status" value="1"/>
</dbReference>
<dbReference type="PANTHER" id="PTHR46274:SF6">
    <property type="entry name" value="TYR_PHOSPHATASE_2 DOMAIN-CONTAINING PROTEIN"/>
    <property type="match status" value="1"/>
</dbReference>
<dbReference type="InterPro" id="IPR029021">
    <property type="entry name" value="Prot-tyrosine_phosphatase-like"/>
</dbReference>
<evidence type="ECO:0000313" key="6">
    <source>
        <dbReference type="Proteomes" id="UP000529637"/>
    </source>
</evidence>
<dbReference type="Proteomes" id="UP000529637">
    <property type="component" value="Unassembled WGS sequence"/>
</dbReference>
<evidence type="ECO:0000256" key="1">
    <source>
        <dbReference type="ARBA" id="ARBA00022801"/>
    </source>
</evidence>
<evidence type="ECO:0000259" key="3">
    <source>
        <dbReference type="PROSITE" id="PS50054"/>
    </source>
</evidence>
<dbReference type="InterPro" id="IPR020422">
    <property type="entry name" value="TYR_PHOSPHATASE_DUAL_dom"/>
</dbReference>
<sequence>MTWQPNFDWITDTLAVGGSFPTERAEALAREHRFQAIVDLREEAKDDEHVLRRHGITLLHLPTPDLCGVDAEHLDRAVEFVSAHLDRGERVLVHCQHGIGRSAITALCALVHRGMPPLDALGLMKDRRDLVSPSPSQFECWAGWLERERAKRDVAWSVPTFDEFKLIAYRHLMRSA</sequence>
<reference evidence="5 6" key="1">
    <citation type="submission" date="2020-06" db="EMBL/GenBank/DDBJ databases">
        <title>Schlegella sp. ID0723 isolated from air conditioner.</title>
        <authorList>
            <person name="Kim D.Y."/>
            <person name="Kim D.-U."/>
        </authorList>
    </citation>
    <scope>NUCLEOTIDE SEQUENCE [LARGE SCALE GENOMIC DNA]</scope>
    <source>
        <strain evidence="5 6">ID0723</strain>
    </source>
</reference>
<feature type="domain" description="Tyrosine-protein phosphatase" evidence="3">
    <location>
        <begin position="6"/>
        <end position="150"/>
    </location>
</feature>
<dbReference type="RefSeq" id="WP_176067606.1">
    <property type="nucleotide sequence ID" value="NZ_JABWMJ010000003.1"/>
</dbReference>
<dbReference type="Gene3D" id="3.90.190.10">
    <property type="entry name" value="Protein tyrosine phosphatase superfamily"/>
    <property type="match status" value="1"/>
</dbReference>
<dbReference type="SUPFAM" id="SSF52799">
    <property type="entry name" value="(Phosphotyrosine protein) phosphatases II"/>
    <property type="match status" value="1"/>
</dbReference>
<gene>
    <name evidence="5" type="ORF">HQN59_07180</name>
</gene>
<dbReference type="EMBL" id="JABWMJ010000003">
    <property type="protein sequence ID" value="NUZ05543.1"/>
    <property type="molecule type" value="Genomic_DNA"/>
</dbReference>
<dbReference type="InterPro" id="IPR000387">
    <property type="entry name" value="Tyr_Pase_dom"/>
</dbReference>
<evidence type="ECO:0000313" key="5">
    <source>
        <dbReference type="EMBL" id="NUZ05543.1"/>
    </source>
</evidence>
<keyword evidence="1" id="KW-0378">Hydrolase</keyword>
<dbReference type="PROSITE" id="PS00383">
    <property type="entry name" value="TYR_PHOSPHATASE_1"/>
    <property type="match status" value="1"/>
</dbReference>
<dbReference type="PANTHER" id="PTHR46274">
    <property type="entry name" value="PHOSPHATIDYLINOSITOL PHOSPHATASE"/>
    <property type="match status" value="1"/>
</dbReference>
<keyword evidence="2" id="KW-0904">Protein phosphatase</keyword>
<accession>A0A7Y6NLT2</accession>
<dbReference type="InterPro" id="IPR016130">
    <property type="entry name" value="Tyr_Pase_AS"/>
</dbReference>
<dbReference type="AlphaFoldDB" id="A0A7Y6NLT2"/>
<protein>
    <submittedName>
        <fullName evidence="5">Dual specificity protein phosphatase family protein</fullName>
    </submittedName>
</protein>
<dbReference type="PROSITE" id="PS50054">
    <property type="entry name" value="TYR_PHOSPHATASE_DUAL"/>
    <property type="match status" value="1"/>
</dbReference>
<evidence type="ECO:0000259" key="4">
    <source>
        <dbReference type="PROSITE" id="PS50056"/>
    </source>
</evidence>
<proteinExistence type="predicted"/>
<dbReference type="GO" id="GO:0004721">
    <property type="term" value="F:phosphoprotein phosphatase activity"/>
    <property type="evidence" value="ECO:0007669"/>
    <property type="project" value="UniProtKB-KW"/>
</dbReference>
<dbReference type="SMART" id="SM00195">
    <property type="entry name" value="DSPc"/>
    <property type="match status" value="1"/>
</dbReference>
<comment type="caution">
    <text evidence="5">The sequence shown here is derived from an EMBL/GenBank/DDBJ whole genome shotgun (WGS) entry which is preliminary data.</text>
</comment>